<reference evidence="1 2" key="1">
    <citation type="submission" date="2015-01" db="EMBL/GenBank/DDBJ databases">
        <title>The Genome Sequence of Rhinocladiella mackenzie CBS 650.93.</title>
        <authorList>
            <consortium name="The Broad Institute Genomics Platform"/>
            <person name="Cuomo C."/>
            <person name="de Hoog S."/>
            <person name="Gorbushina A."/>
            <person name="Stielow B."/>
            <person name="Teixiera M."/>
            <person name="Abouelleil A."/>
            <person name="Chapman S.B."/>
            <person name="Priest M."/>
            <person name="Young S.K."/>
            <person name="Wortman J."/>
            <person name="Nusbaum C."/>
            <person name="Birren B."/>
        </authorList>
    </citation>
    <scope>NUCLEOTIDE SEQUENCE [LARGE SCALE GENOMIC DNA]</scope>
    <source>
        <strain evidence="1 2">CBS 650.93</strain>
    </source>
</reference>
<dbReference type="AlphaFoldDB" id="A0A0D2J3X8"/>
<proteinExistence type="predicted"/>
<dbReference type="VEuPathDB" id="FungiDB:Z518_01498"/>
<dbReference type="OrthoDB" id="4363134at2759"/>
<sequence length="138" mass="15531">MALSLRNLPPCPEDSSLAPRGVHELARLRIRNIRPFKFGDDYEGAINDCAHGDVIRLQDLVQSHPMSNTERVVQDLHGILHSYHQVARKRFVASVCMQAADHLLGNGPKTRLILFSPTFASSLNRKLQMMFRLGPTTM</sequence>
<name>A0A0D2J3X8_9EURO</name>
<gene>
    <name evidence="1" type="ORF">Z518_01498</name>
</gene>
<dbReference type="HOGENOM" id="CLU_1856400_0_0_1"/>
<accession>A0A0D2J3X8</accession>
<protein>
    <submittedName>
        <fullName evidence="1">Uncharacterized protein</fullName>
    </submittedName>
</protein>
<dbReference type="STRING" id="1442369.A0A0D2J3X8"/>
<dbReference type="Proteomes" id="UP000053617">
    <property type="component" value="Unassembled WGS sequence"/>
</dbReference>
<keyword evidence="2" id="KW-1185">Reference proteome</keyword>
<organism evidence="1 2">
    <name type="scientific">Rhinocladiella mackenziei CBS 650.93</name>
    <dbReference type="NCBI Taxonomy" id="1442369"/>
    <lineage>
        <taxon>Eukaryota</taxon>
        <taxon>Fungi</taxon>
        <taxon>Dikarya</taxon>
        <taxon>Ascomycota</taxon>
        <taxon>Pezizomycotina</taxon>
        <taxon>Eurotiomycetes</taxon>
        <taxon>Chaetothyriomycetidae</taxon>
        <taxon>Chaetothyriales</taxon>
        <taxon>Herpotrichiellaceae</taxon>
        <taxon>Rhinocladiella</taxon>
    </lineage>
</organism>
<evidence type="ECO:0000313" key="1">
    <source>
        <dbReference type="EMBL" id="KIX10416.1"/>
    </source>
</evidence>
<dbReference type="GeneID" id="25289569"/>
<dbReference type="EMBL" id="KN847475">
    <property type="protein sequence ID" value="KIX10416.1"/>
    <property type="molecule type" value="Genomic_DNA"/>
</dbReference>
<dbReference type="RefSeq" id="XP_013277552.1">
    <property type="nucleotide sequence ID" value="XM_013422098.1"/>
</dbReference>
<evidence type="ECO:0000313" key="2">
    <source>
        <dbReference type="Proteomes" id="UP000053617"/>
    </source>
</evidence>